<reference evidence="2 3" key="1">
    <citation type="submission" date="2023-03" db="EMBL/GenBank/DDBJ databases">
        <title>Isolation and description of six Streptomyces strains from soil environments, able to metabolize different microbial glucans.</title>
        <authorList>
            <person name="Widen T."/>
            <person name="Larsbrink J."/>
        </authorList>
    </citation>
    <scope>NUCLEOTIDE SEQUENCE [LARGE SCALE GENOMIC DNA]</scope>
    <source>
        <strain evidence="2 3">Mut2</strain>
    </source>
</reference>
<feature type="transmembrane region" description="Helical" evidence="1">
    <location>
        <begin position="110"/>
        <end position="129"/>
    </location>
</feature>
<dbReference type="RefSeq" id="WP_242643753.1">
    <property type="nucleotide sequence ID" value="NZ_CP120992.1"/>
</dbReference>
<dbReference type="Pfam" id="PF19545">
    <property type="entry name" value="DUF6069"/>
    <property type="match status" value="1"/>
</dbReference>
<feature type="transmembrane region" description="Helical" evidence="1">
    <location>
        <begin position="74"/>
        <end position="98"/>
    </location>
</feature>
<accession>A0ABY9I1N9</accession>
<name>A0ABY9I1N9_9ACTN</name>
<gene>
    <name evidence="2" type="ORF">P8A22_08890</name>
</gene>
<protein>
    <submittedName>
        <fullName evidence="2">DUF6069 family protein</fullName>
    </submittedName>
</protein>
<keyword evidence="3" id="KW-1185">Reference proteome</keyword>
<dbReference type="InterPro" id="IPR045713">
    <property type="entry name" value="DUF6069"/>
</dbReference>
<keyword evidence="1" id="KW-1133">Transmembrane helix</keyword>
<dbReference type="EMBL" id="CP120992">
    <property type="protein sequence ID" value="WLQ40107.1"/>
    <property type="molecule type" value="Genomic_DNA"/>
</dbReference>
<evidence type="ECO:0000313" key="3">
    <source>
        <dbReference type="Proteomes" id="UP001229952"/>
    </source>
</evidence>
<feature type="transmembrane region" description="Helical" evidence="1">
    <location>
        <begin position="141"/>
        <end position="160"/>
    </location>
</feature>
<proteinExistence type="predicted"/>
<evidence type="ECO:0000256" key="1">
    <source>
        <dbReference type="SAM" id="Phobius"/>
    </source>
</evidence>
<sequence>MAGTGNGTPSAKRNDSNFLCGERPECQISSGVPRATGCVYNVADHPVFNWSIFMSAETNSVGQASAGSRVRNRLIALVAAVAAAGVIWLIGNAAGAALVVKQNGVTEITLAGALVSTLMAGLAGWGLLALLERFTTQDRKIWTYVAGAVLLLSLFPTVFADATNGTRVTLTAMHLAVGAVLILLFRRSAREA</sequence>
<feature type="transmembrane region" description="Helical" evidence="1">
    <location>
        <begin position="166"/>
        <end position="185"/>
    </location>
</feature>
<evidence type="ECO:0000313" key="2">
    <source>
        <dbReference type="EMBL" id="WLQ40107.1"/>
    </source>
</evidence>
<keyword evidence="1" id="KW-0812">Transmembrane</keyword>
<dbReference type="Proteomes" id="UP001229952">
    <property type="component" value="Chromosome"/>
</dbReference>
<organism evidence="2 3">
    <name type="scientific">Streptomyces laculatispora</name>
    <dbReference type="NCBI Taxonomy" id="887464"/>
    <lineage>
        <taxon>Bacteria</taxon>
        <taxon>Bacillati</taxon>
        <taxon>Actinomycetota</taxon>
        <taxon>Actinomycetes</taxon>
        <taxon>Kitasatosporales</taxon>
        <taxon>Streptomycetaceae</taxon>
        <taxon>Streptomyces</taxon>
    </lineage>
</organism>
<keyword evidence="1" id="KW-0472">Membrane</keyword>